<sequence>MYGFGYKDVGDNNDLETQLIEKVSEFLKHQSSSETFLAAGQAPIPVKDVCKMGYEINAGEGNRRRKAAGSKMTPTSNEVQELMEAKESGVAYMIASTRMKAN</sequence>
<organism evidence="1 2">
    <name type="scientific">Gossypium armourianum</name>
    <dbReference type="NCBI Taxonomy" id="34283"/>
    <lineage>
        <taxon>Eukaryota</taxon>
        <taxon>Viridiplantae</taxon>
        <taxon>Streptophyta</taxon>
        <taxon>Embryophyta</taxon>
        <taxon>Tracheophyta</taxon>
        <taxon>Spermatophyta</taxon>
        <taxon>Magnoliopsida</taxon>
        <taxon>eudicotyledons</taxon>
        <taxon>Gunneridae</taxon>
        <taxon>Pentapetalae</taxon>
        <taxon>rosids</taxon>
        <taxon>malvids</taxon>
        <taxon>Malvales</taxon>
        <taxon>Malvaceae</taxon>
        <taxon>Malvoideae</taxon>
        <taxon>Gossypium</taxon>
    </lineage>
</organism>
<keyword evidence="2" id="KW-1185">Reference proteome</keyword>
<proteinExistence type="predicted"/>
<accession>A0A7J9IPQ7</accession>
<comment type="caution">
    <text evidence="1">The sequence shown here is derived from an EMBL/GenBank/DDBJ whole genome shotgun (WGS) entry which is preliminary data.</text>
</comment>
<gene>
    <name evidence="1" type="ORF">Goarm_019914</name>
</gene>
<dbReference type="Proteomes" id="UP000593575">
    <property type="component" value="Unassembled WGS sequence"/>
</dbReference>
<dbReference type="AlphaFoldDB" id="A0A7J9IPQ7"/>
<name>A0A7J9IPQ7_9ROSI</name>
<dbReference type="EMBL" id="JABFAE010000002">
    <property type="protein sequence ID" value="MBA0823165.1"/>
    <property type="molecule type" value="Genomic_DNA"/>
</dbReference>
<evidence type="ECO:0000313" key="1">
    <source>
        <dbReference type="EMBL" id="MBA0823165.1"/>
    </source>
</evidence>
<reference evidence="1 2" key="1">
    <citation type="journal article" date="2019" name="Genome Biol. Evol.">
        <title>Insights into the evolution of the New World diploid cottons (Gossypium, subgenus Houzingenia) based on genome sequencing.</title>
        <authorList>
            <person name="Grover C.E."/>
            <person name="Arick M.A. 2nd"/>
            <person name="Thrash A."/>
            <person name="Conover J.L."/>
            <person name="Sanders W.S."/>
            <person name="Peterson D.G."/>
            <person name="Frelichowski J.E."/>
            <person name="Scheffler J.A."/>
            <person name="Scheffler B.E."/>
            <person name="Wendel J.F."/>
        </authorList>
    </citation>
    <scope>NUCLEOTIDE SEQUENCE [LARGE SCALE GENOMIC DNA]</scope>
    <source>
        <strain evidence="1">6</strain>
        <tissue evidence="1">Leaf</tissue>
    </source>
</reference>
<protein>
    <submittedName>
        <fullName evidence="1">Uncharacterized protein</fullName>
    </submittedName>
</protein>
<evidence type="ECO:0000313" key="2">
    <source>
        <dbReference type="Proteomes" id="UP000593575"/>
    </source>
</evidence>